<evidence type="ECO:0000256" key="1">
    <source>
        <dbReference type="SAM" id="SignalP"/>
    </source>
</evidence>
<gene>
    <name evidence="2" type="ORF">NITMOv2_4805</name>
</gene>
<dbReference type="AlphaFoldDB" id="A0A0K2GJP1"/>
<feature type="signal peptide" evidence="1">
    <location>
        <begin position="1"/>
        <end position="26"/>
    </location>
</feature>
<reference evidence="2 3" key="1">
    <citation type="journal article" date="2015" name="Proc. Natl. Acad. Sci. U.S.A.">
        <title>Expanded metabolic versatility of ubiquitous nitrite-oxidizing bacteria from the genus Nitrospira.</title>
        <authorList>
            <person name="Koch H."/>
            <person name="Lucker S."/>
            <person name="Albertsen M."/>
            <person name="Kitzinger K."/>
            <person name="Herbold C."/>
            <person name="Spieck E."/>
            <person name="Nielsen P.H."/>
            <person name="Wagner M."/>
            <person name="Daims H."/>
        </authorList>
    </citation>
    <scope>NUCLEOTIDE SEQUENCE [LARGE SCALE GENOMIC DNA]</scope>
    <source>
        <strain evidence="2 3">NSP M-1</strain>
    </source>
</reference>
<feature type="chain" id="PRO_5005477032" description="Lipoprotein SmpA/OmlA domain-containing protein" evidence="1">
    <location>
        <begin position="27"/>
        <end position="145"/>
    </location>
</feature>
<evidence type="ECO:0000313" key="3">
    <source>
        <dbReference type="Proteomes" id="UP000069205"/>
    </source>
</evidence>
<name>A0A0K2GJP1_NITMO</name>
<sequence length="145" mass="16312">MRFPRQAARVFMSALCLAVAIGLLQAGCSAPWRDGYFKKGLNRLSQDDVREKLGPPHTAKTPALGGDTVWTYRFALSDKELDPWNPAFLADASQSVSALMSKNQEGPKPTLYCYRYTLTFNEEKVLKHWKREECVPGTRDTLTAK</sequence>
<protein>
    <recommendedName>
        <fullName evidence="4">Lipoprotein SmpA/OmlA domain-containing protein</fullName>
    </recommendedName>
</protein>
<evidence type="ECO:0000313" key="2">
    <source>
        <dbReference type="EMBL" id="ALA61173.1"/>
    </source>
</evidence>
<dbReference type="STRING" id="42253.NITMOv2_4805"/>
<dbReference type="Proteomes" id="UP000069205">
    <property type="component" value="Chromosome"/>
</dbReference>
<accession>A0A0K2GJP1</accession>
<proteinExistence type="predicted"/>
<keyword evidence="3" id="KW-1185">Reference proteome</keyword>
<dbReference type="EMBL" id="CP011801">
    <property type="protein sequence ID" value="ALA61173.1"/>
    <property type="molecule type" value="Genomic_DNA"/>
</dbReference>
<organism evidence="2 3">
    <name type="scientific">Nitrospira moscoviensis</name>
    <dbReference type="NCBI Taxonomy" id="42253"/>
    <lineage>
        <taxon>Bacteria</taxon>
        <taxon>Pseudomonadati</taxon>
        <taxon>Nitrospirota</taxon>
        <taxon>Nitrospiria</taxon>
        <taxon>Nitrospirales</taxon>
        <taxon>Nitrospiraceae</taxon>
        <taxon>Nitrospira</taxon>
    </lineage>
</organism>
<keyword evidence="1" id="KW-0732">Signal</keyword>
<dbReference type="RefSeq" id="WP_145976478.1">
    <property type="nucleotide sequence ID" value="NZ_CP011801.1"/>
</dbReference>
<dbReference type="KEGG" id="nmv:NITMOv2_4805"/>
<dbReference type="OrthoDB" id="9795925at2"/>
<evidence type="ECO:0008006" key="4">
    <source>
        <dbReference type="Google" id="ProtNLM"/>
    </source>
</evidence>
<dbReference type="PATRIC" id="fig|42253.5.peg.4739"/>